<feature type="transmembrane region" description="Helical" evidence="1">
    <location>
        <begin position="74"/>
        <end position="90"/>
    </location>
</feature>
<feature type="transmembrane region" description="Helical" evidence="1">
    <location>
        <begin position="40"/>
        <end position="62"/>
    </location>
</feature>
<dbReference type="RefSeq" id="WP_367725742.1">
    <property type="nucleotide sequence ID" value="NZ_JBFOCI010000009.1"/>
</dbReference>
<evidence type="ECO:0000313" key="2">
    <source>
        <dbReference type="EMBL" id="MEW9808507.1"/>
    </source>
</evidence>
<accession>A0ABV3R7I3</accession>
<dbReference type="Proteomes" id="UP001556196">
    <property type="component" value="Unassembled WGS sequence"/>
</dbReference>
<feature type="transmembrane region" description="Helical" evidence="1">
    <location>
        <begin position="177"/>
        <end position="197"/>
    </location>
</feature>
<gene>
    <name evidence="2" type="ORF">ABUE31_21155</name>
</gene>
<keyword evidence="3" id="KW-1185">Reference proteome</keyword>
<feature type="transmembrane region" description="Helical" evidence="1">
    <location>
        <begin position="236"/>
        <end position="257"/>
    </location>
</feature>
<feature type="transmembrane region" description="Helical" evidence="1">
    <location>
        <begin position="263"/>
        <end position="288"/>
    </location>
</feature>
<name>A0ABV3R7I3_9HYPH</name>
<protein>
    <recommendedName>
        <fullName evidence="4">Transmembrane protein</fullName>
    </recommendedName>
</protein>
<feature type="transmembrane region" description="Helical" evidence="1">
    <location>
        <begin position="137"/>
        <end position="157"/>
    </location>
</feature>
<keyword evidence="1" id="KW-0472">Membrane</keyword>
<feature type="transmembrane region" description="Helical" evidence="1">
    <location>
        <begin position="357"/>
        <end position="379"/>
    </location>
</feature>
<keyword evidence="1" id="KW-1133">Transmembrane helix</keyword>
<dbReference type="EMBL" id="JBFOCI010000009">
    <property type="protein sequence ID" value="MEW9808507.1"/>
    <property type="molecule type" value="Genomic_DNA"/>
</dbReference>
<proteinExistence type="predicted"/>
<evidence type="ECO:0000313" key="3">
    <source>
        <dbReference type="Proteomes" id="UP001556196"/>
    </source>
</evidence>
<evidence type="ECO:0008006" key="4">
    <source>
        <dbReference type="Google" id="ProtNLM"/>
    </source>
</evidence>
<reference evidence="2 3" key="1">
    <citation type="submission" date="2024-06" db="EMBL/GenBank/DDBJ databases">
        <authorList>
            <person name="Tuo L."/>
        </authorList>
    </citation>
    <scope>NUCLEOTIDE SEQUENCE [LARGE SCALE GENOMIC DNA]</scope>
    <source>
        <strain evidence="2 3">ZMM04-5</strain>
    </source>
</reference>
<keyword evidence="1" id="KW-0812">Transmembrane</keyword>
<organism evidence="2 3">
    <name type="scientific">Mesorhizobium marinum</name>
    <dbReference type="NCBI Taxonomy" id="3228790"/>
    <lineage>
        <taxon>Bacteria</taxon>
        <taxon>Pseudomonadati</taxon>
        <taxon>Pseudomonadota</taxon>
        <taxon>Alphaproteobacteria</taxon>
        <taxon>Hyphomicrobiales</taxon>
        <taxon>Phyllobacteriaceae</taxon>
        <taxon>Mesorhizobium</taxon>
    </lineage>
</organism>
<evidence type="ECO:0000256" key="1">
    <source>
        <dbReference type="SAM" id="Phobius"/>
    </source>
</evidence>
<comment type="caution">
    <text evidence="2">The sequence shown here is derived from an EMBL/GenBank/DDBJ whole genome shotgun (WGS) entry which is preliminary data.</text>
</comment>
<sequence>MTAKQEQITDFLASHGGPFYELQARLGLLRADTLKVRSRAAIFVAIAWGVPLLLGLPGSLSLHEEGIRPYLLDPSAWVRFFIAITAFMLAEEQVERGLHSKLTQFLRAPLLDPASIPEAVASVSQALKKRDSRLAELVMLILAACAGISSYSLLAAADTSSWAALHGPDGARLTIAGWWSVGVSLPLCFFLLFRGLWRHFVWSRLLRKIARLDLRLVATHPDGKGGLGFLAEYPNAYMLFVFGMSSVIAAAIAKNLVHGDVQISVLSMVMAGWLAIVLLLFAYPLSAFSAPLSTLKKRAMLLLGAQATRYHRAAERKLLGQNVVADSGSEAEEDVPDPTKVFETTRKLSSLLVTRSAIVPVTAAALIPFAIAGAAWLPYKEVFSVLKKLVLI</sequence>